<comment type="caution">
    <text evidence="1">The sequence shown here is derived from an EMBL/GenBank/DDBJ whole genome shotgun (WGS) entry which is preliminary data.</text>
</comment>
<evidence type="ECO:0000313" key="2">
    <source>
        <dbReference type="Proteomes" id="UP000244523"/>
    </source>
</evidence>
<organism evidence="1 2">
    <name type="scientific">Yoonia sediminilitoris</name>
    <dbReference type="NCBI Taxonomy" id="1286148"/>
    <lineage>
        <taxon>Bacteria</taxon>
        <taxon>Pseudomonadati</taxon>
        <taxon>Pseudomonadota</taxon>
        <taxon>Alphaproteobacteria</taxon>
        <taxon>Rhodobacterales</taxon>
        <taxon>Paracoccaceae</taxon>
        <taxon>Yoonia</taxon>
    </lineage>
</organism>
<name>A0A2T6KD08_9RHOB</name>
<keyword evidence="2" id="KW-1185">Reference proteome</keyword>
<gene>
    <name evidence="1" type="ORF">C8N45_109152</name>
</gene>
<reference evidence="1 2" key="1">
    <citation type="submission" date="2018-04" db="EMBL/GenBank/DDBJ databases">
        <title>Genomic Encyclopedia of Archaeal and Bacterial Type Strains, Phase II (KMG-II): from individual species to whole genera.</title>
        <authorList>
            <person name="Goeker M."/>
        </authorList>
    </citation>
    <scope>NUCLEOTIDE SEQUENCE [LARGE SCALE GENOMIC DNA]</scope>
    <source>
        <strain evidence="1 2">DSM 29955</strain>
    </source>
</reference>
<dbReference type="EMBL" id="QBUD01000009">
    <property type="protein sequence ID" value="PUB12841.1"/>
    <property type="molecule type" value="Genomic_DNA"/>
</dbReference>
<evidence type="ECO:0000313" key="1">
    <source>
        <dbReference type="EMBL" id="PUB12841.1"/>
    </source>
</evidence>
<dbReference type="AlphaFoldDB" id="A0A2T6KD08"/>
<dbReference type="Proteomes" id="UP000244523">
    <property type="component" value="Unassembled WGS sequence"/>
</dbReference>
<accession>A0A2T6KD08</accession>
<proteinExistence type="predicted"/>
<sequence>MVAGTDRRSPTFTAQMAIPKNWHVTFRIVAKNSSHAAVVHCEALFSRLIGRSMNAQTTLNS</sequence>
<protein>
    <submittedName>
        <fullName evidence="1">Uncharacterized protein</fullName>
    </submittedName>
</protein>